<dbReference type="WBParaSite" id="ALUE_0001421801-mRNA-1">
    <property type="protein sequence ID" value="ALUE_0001421801-mRNA-1"/>
    <property type="gene ID" value="ALUE_0001421801"/>
</dbReference>
<feature type="compositionally biased region" description="Basic and acidic residues" evidence="1">
    <location>
        <begin position="262"/>
        <end position="285"/>
    </location>
</feature>
<feature type="compositionally biased region" description="Polar residues" evidence="1">
    <location>
        <begin position="1"/>
        <end position="12"/>
    </location>
</feature>
<dbReference type="PANTHER" id="PTHR19964">
    <property type="entry name" value="MULTIPLE PDZ DOMAIN PROTEIN"/>
    <property type="match status" value="1"/>
</dbReference>
<dbReference type="InterPro" id="IPR051342">
    <property type="entry name" value="PDZ_scaffold"/>
</dbReference>
<feature type="region of interest" description="Disordered" evidence="1">
    <location>
        <begin position="258"/>
        <end position="337"/>
    </location>
</feature>
<reference evidence="4" key="1">
    <citation type="submission" date="2023-03" db="UniProtKB">
        <authorList>
            <consortium name="WormBaseParasite"/>
        </authorList>
    </citation>
    <scope>IDENTIFICATION</scope>
</reference>
<keyword evidence="3" id="KW-1185">Reference proteome</keyword>
<feature type="compositionally biased region" description="Basic and acidic residues" evidence="1">
    <location>
        <begin position="316"/>
        <end position="337"/>
    </location>
</feature>
<protein>
    <submittedName>
        <fullName evidence="4">PDZ domain-containing protein</fullName>
    </submittedName>
</protein>
<feature type="domain" description="PDZ" evidence="2">
    <location>
        <begin position="101"/>
        <end position="178"/>
    </location>
</feature>
<feature type="region of interest" description="Disordered" evidence="1">
    <location>
        <begin position="190"/>
        <end position="226"/>
    </location>
</feature>
<dbReference type="PANTHER" id="PTHR19964:SF89">
    <property type="entry name" value="INACTIVATION-NO-AFTER-POTENTIAL D PROTEIN-LIKE PROTEIN"/>
    <property type="match status" value="1"/>
</dbReference>
<feature type="compositionally biased region" description="Basic and acidic residues" evidence="1">
    <location>
        <begin position="191"/>
        <end position="214"/>
    </location>
</feature>
<proteinExistence type="predicted"/>
<dbReference type="Proteomes" id="UP000036681">
    <property type="component" value="Unplaced"/>
</dbReference>
<accession>A0A9J2PXX4</accession>
<evidence type="ECO:0000313" key="3">
    <source>
        <dbReference type="Proteomes" id="UP000036681"/>
    </source>
</evidence>
<evidence type="ECO:0000313" key="4">
    <source>
        <dbReference type="WBParaSite" id="ALUE_0001421801-mRNA-1"/>
    </source>
</evidence>
<feature type="domain" description="PDZ" evidence="2">
    <location>
        <begin position="377"/>
        <end position="457"/>
    </location>
</feature>
<dbReference type="Gene3D" id="2.30.42.10">
    <property type="match status" value="3"/>
</dbReference>
<dbReference type="Pfam" id="PF00595">
    <property type="entry name" value="PDZ"/>
    <property type="match status" value="3"/>
</dbReference>
<name>A0A9J2PXX4_ASCLU</name>
<dbReference type="InterPro" id="IPR001478">
    <property type="entry name" value="PDZ"/>
</dbReference>
<dbReference type="SUPFAM" id="SSF50156">
    <property type="entry name" value="PDZ domain-like"/>
    <property type="match status" value="3"/>
</dbReference>
<dbReference type="PROSITE" id="PS50106">
    <property type="entry name" value="PDZ"/>
    <property type="match status" value="3"/>
</dbReference>
<feature type="region of interest" description="Disordered" evidence="1">
    <location>
        <begin position="1"/>
        <end position="22"/>
    </location>
</feature>
<dbReference type="AlphaFoldDB" id="A0A9J2PXX4"/>
<dbReference type="InterPro" id="IPR036034">
    <property type="entry name" value="PDZ_sf"/>
</dbReference>
<organism evidence="3 4">
    <name type="scientific">Ascaris lumbricoides</name>
    <name type="common">Giant roundworm</name>
    <dbReference type="NCBI Taxonomy" id="6252"/>
    <lineage>
        <taxon>Eukaryota</taxon>
        <taxon>Metazoa</taxon>
        <taxon>Ecdysozoa</taxon>
        <taxon>Nematoda</taxon>
        <taxon>Chromadorea</taxon>
        <taxon>Rhabditida</taxon>
        <taxon>Spirurina</taxon>
        <taxon>Ascaridomorpha</taxon>
        <taxon>Ascaridoidea</taxon>
        <taxon>Ascarididae</taxon>
        <taxon>Ascaris</taxon>
    </lineage>
</organism>
<sequence length="651" mass="70880">MATAATESSSEPQARPRPNRSKFWGEARTVILHREPNQSFGISIVGGRVEVSQKGGLPGTGNTVSGIFIKSVLPNSPAGKSGMMNMGDRVISVRISIVGGRVEVSQKGGLPGTGNTVSGIFIKSVLPNSPAGKSGMMNMGDRVISVNDYDLREATHEQAVHRIKNATNPVKFVVQSLHCFSPQHMVSFGDTTRKEHAESREKSETDADSKETSPKKSAPQPHPSDYANANVIIEKHLIRQEEVIPEQVVVEQSVEALSVEESSAKEGTASDKESGVRLSSERHEATPPPASEVPQTSNAYEEAKESVPKAATVESSKTKPAAEKRDDDREAERAKIERGSAAYLTRLPDDPEEEDRFFYTKDKIARKYGDFPGDAILLRLEKVPPGGLGLSLAGNRDRDKMSVFVVAIRSTCPLPIKIGDELLEVNGKVLLGLSHLNASAKIRECCEEGKLDLLLLRRFDALDEMAIRPEPKLSRSQTSPVCAESAAVDATYIPGKRQTSVETKEQPSKTFIVNIELKTYSRHLFQVNGKVLLGLSHLNASAKIRECCEEGKLDLLLLRRFDALDEMAIRPEPKLSRSQTSPVCAESAAVDATYIPGKRQTSVETKEQPSKTNLLARKAAVIMLIYGRLQASVFGKVKVRDGECGGDVPEI</sequence>
<evidence type="ECO:0000256" key="1">
    <source>
        <dbReference type="SAM" id="MobiDB-lite"/>
    </source>
</evidence>
<dbReference type="SMART" id="SM00228">
    <property type="entry name" value="PDZ"/>
    <property type="match status" value="3"/>
</dbReference>
<evidence type="ECO:0000259" key="2">
    <source>
        <dbReference type="PROSITE" id="PS50106"/>
    </source>
</evidence>
<feature type="domain" description="PDZ" evidence="2">
    <location>
        <begin position="29"/>
        <end position="93"/>
    </location>
</feature>